<dbReference type="InterPro" id="IPR006579">
    <property type="entry name" value="Pre_C2HC_dom"/>
</dbReference>
<dbReference type="EMBL" id="BGZK01001360">
    <property type="protein sequence ID" value="GBP78195.1"/>
    <property type="molecule type" value="Genomic_DNA"/>
</dbReference>
<organism evidence="2 3">
    <name type="scientific">Eumeta variegata</name>
    <name type="common">Bagworm moth</name>
    <name type="synonym">Eumeta japonica</name>
    <dbReference type="NCBI Taxonomy" id="151549"/>
    <lineage>
        <taxon>Eukaryota</taxon>
        <taxon>Metazoa</taxon>
        <taxon>Ecdysozoa</taxon>
        <taxon>Arthropoda</taxon>
        <taxon>Hexapoda</taxon>
        <taxon>Insecta</taxon>
        <taxon>Pterygota</taxon>
        <taxon>Neoptera</taxon>
        <taxon>Endopterygota</taxon>
        <taxon>Lepidoptera</taxon>
        <taxon>Glossata</taxon>
        <taxon>Ditrysia</taxon>
        <taxon>Tineoidea</taxon>
        <taxon>Psychidae</taxon>
        <taxon>Oiketicinae</taxon>
        <taxon>Eumeta</taxon>
    </lineage>
</organism>
<keyword evidence="3" id="KW-1185">Reference proteome</keyword>
<name>A0A4C1YV94_EUMVA</name>
<dbReference type="Proteomes" id="UP000299102">
    <property type="component" value="Unassembled WGS sequence"/>
</dbReference>
<protein>
    <recommendedName>
        <fullName evidence="1">Pre-C2HC domain-containing protein</fullName>
    </recommendedName>
</protein>
<evidence type="ECO:0000313" key="2">
    <source>
        <dbReference type="EMBL" id="GBP78195.1"/>
    </source>
</evidence>
<gene>
    <name evidence="2" type="ORF">EVAR_50139_1</name>
</gene>
<dbReference type="OrthoDB" id="8446474at2759"/>
<accession>A0A4C1YV94</accession>
<proteinExistence type="predicted"/>
<evidence type="ECO:0000313" key="3">
    <source>
        <dbReference type="Proteomes" id="UP000299102"/>
    </source>
</evidence>
<feature type="domain" description="Pre-C2HC" evidence="1">
    <location>
        <begin position="21"/>
        <end position="76"/>
    </location>
</feature>
<evidence type="ECO:0000259" key="1">
    <source>
        <dbReference type="Pfam" id="PF07530"/>
    </source>
</evidence>
<dbReference type="Pfam" id="PF07530">
    <property type="entry name" value="PRE_C2HC"/>
    <property type="match status" value="1"/>
</dbReference>
<dbReference type="AlphaFoldDB" id="A0A4C1YV94"/>
<reference evidence="2 3" key="1">
    <citation type="journal article" date="2019" name="Commun. Biol.">
        <title>The bagworm genome reveals a unique fibroin gene that provides high tensile strength.</title>
        <authorList>
            <person name="Kono N."/>
            <person name="Nakamura H."/>
            <person name="Ohtoshi R."/>
            <person name="Tomita M."/>
            <person name="Numata K."/>
            <person name="Arakawa K."/>
        </authorList>
    </citation>
    <scope>NUCLEOTIDE SEQUENCE [LARGE SCALE GENOMIC DNA]</scope>
</reference>
<sequence length="131" mass="14636">MHKTSILELSNHVFKTNAVCFPVHSVHRLCRRDGSPLSLVLAVLSRTKKAKNIFNNLNRVCGLSGIRVETPHKKGGPGQCHLCQLYDQAAANCHALREMFGPTLDQRVLAYSSVRRETLLRELSPAEYGQL</sequence>
<comment type="caution">
    <text evidence="2">The sequence shown here is derived from an EMBL/GenBank/DDBJ whole genome shotgun (WGS) entry which is preliminary data.</text>
</comment>